<reference evidence="2" key="1">
    <citation type="submission" date="2022-06" db="EMBL/GenBank/DDBJ databases">
        <title>Aeoliella straminimaris, a novel planctomycete from sediments.</title>
        <authorList>
            <person name="Vitorino I.R."/>
            <person name="Lage O.M."/>
        </authorList>
    </citation>
    <scope>NUCLEOTIDE SEQUENCE</scope>
    <source>
        <strain evidence="2">ICT_H6.2</strain>
    </source>
</reference>
<dbReference type="Proteomes" id="UP001155241">
    <property type="component" value="Unassembled WGS sequence"/>
</dbReference>
<comment type="caution">
    <text evidence="2">The sequence shown here is derived from an EMBL/GenBank/DDBJ whole genome shotgun (WGS) entry which is preliminary data.</text>
</comment>
<evidence type="ECO:0000313" key="3">
    <source>
        <dbReference type="Proteomes" id="UP001155241"/>
    </source>
</evidence>
<dbReference type="Gene3D" id="1.10.443.10">
    <property type="entry name" value="Intergrase catalytic core"/>
    <property type="match status" value="1"/>
</dbReference>
<dbReference type="GO" id="GO:0006310">
    <property type="term" value="P:DNA recombination"/>
    <property type="evidence" value="ECO:0007669"/>
    <property type="project" value="UniProtKB-KW"/>
</dbReference>
<dbReference type="SUPFAM" id="SSF56349">
    <property type="entry name" value="DNA breaking-rejoining enzymes"/>
    <property type="match status" value="1"/>
</dbReference>
<gene>
    <name evidence="2" type="ORF">NG895_04205</name>
</gene>
<dbReference type="GO" id="GO:0015074">
    <property type="term" value="P:DNA integration"/>
    <property type="evidence" value="ECO:0007669"/>
    <property type="project" value="InterPro"/>
</dbReference>
<dbReference type="RefSeq" id="WP_252851199.1">
    <property type="nucleotide sequence ID" value="NZ_JAMXLR010000017.1"/>
</dbReference>
<keyword evidence="3" id="KW-1185">Reference proteome</keyword>
<accession>A0A9X2FB45</accession>
<sequence>MNESDLWKIREILATTKRGERVSPVSLKRWLTHTRTLLRTHHTVEECDALKSPPAREIRKQRYTKRRHFTREECLQLLDTDGVLRSMVLLGLNCGFGPADCQQLTPDEIQDGWLKTVRPKTGQPRLAPLWPETVDALTFPMWDRFRVNKAVRLIVPGVGFYGLRRTFCTIASASDAPEWAIAAIMGHVGTDIRSLHYREQTYSRSLRLATDFVRGWLDGSVILD</sequence>
<keyword evidence="1" id="KW-0233">DNA recombination</keyword>
<dbReference type="GO" id="GO:0003677">
    <property type="term" value="F:DNA binding"/>
    <property type="evidence" value="ECO:0007669"/>
    <property type="project" value="InterPro"/>
</dbReference>
<protein>
    <recommendedName>
        <fullName evidence="4">Phage integrase family protein</fullName>
    </recommendedName>
</protein>
<evidence type="ECO:0008006" key="4">
    <source>
        <dbReference type="Google" id="ProtNLM"/>
    </source>
</evidence>
<evidence type="ECO:0000313" key="2">
    <source>
        <dbReference type="EMBL" id="MCO6043099.1"/>
    </source>
</evidence>
<organism evidence="2 3">
    <name type="scientific">Aeoliella straminimaris</name>
    <dbReference type="NCBI Taxonomy" id="2954799"/>
    <lineage>
        <taxon>Bacteria</taxon>
        <taxon>Pseudomonadati</taxon>
        <taxon>Planctomycetota</taxon>
        <taxon>Planctomycetia</taxon>
        <taxon>Pirellulales</taxon>
        <taxon>Lacipirellulaceae</taxon>
        <taxon>Aeoliella</taxon>
    </lineage>
</organism>
<proteinExistence type="predicted"/>
<dbReference type="AlphaFoldDB" id="A0A9X2FB45"/>
<evidence type="ECO:0000256" key="1">
    <source>
        <dbReference type="ARBA" id="ARBA00023172"/>
    </source>
</evidence>
<dbReference type="EMBL" id="JAMXLR010000017">
    <property type="protein sequence ID" value="MCO6043099.1"/>
    <property type="molecule type" value="Genomic_DNA"/>
</dbReference>
<name>A0A9X2FB45_9BACT</name>
<dbReference type="InterPro" id="IPR013762">
    <property type="entry name" value="Integrase-like_cat_sf"/>
</dbReference>
<dbReference type="InterPro" id="IPR011010">
    <property type="entry name" value="DNA_brk_join_enz"/>
</dbReference>